<organism evidence="1 2">
    <name type="scientific">Jaapia argillacea MUCL 33604</name>
    <dbReference type="NCBI Taxonomy" id="933084"/>
    <lineage>
        <taxon>Eukaryota</taxon>
        <taxon>Fungi</taxon>
        <taxon>Dikarya</taxon>
        <taxon>Basidiomycota</taxon>
        <taxon>Agaricomycotina</taxon>
        <taxon>Agaricomycetes</taxon>
        <taxon>Agaricomycetidae</taxon>
        <taxon>Jaapiales</taxon>
        <taxon>Jaapiaceae</taxon>
        <taxon>Jaapia</taxon>
    </lineage>
</organism>
<dbReference type="Proteomes" id="UP000027265">
    <property type="component" value="Unassembled WGS sequence"/>
</dbReference>
<dbReference type="EMBL" id="KL197714">
    <property type="protein sequence ID" value="KDQ60040.1"/>
    <property type="molecule type" value="Genomic_DNA"/>
</dbReference>
<gene>
    <name evidence="1" type="ORF">JAAARDRAFT_56039</name>
</gene>
<accession>A0A067Q1L0</accession>
<evidence type="ECO:0000313" key="2">
    <source>
        <dbReference type="Proteomes" id="UP000027265"/>
    </source>
</evidence>
<dbReference type="HOGENOM" id="CLU_1722646_0_0_1"/>
<sequence length="152" mass="17813">MPRSRRQSLSTHPLHPTITNITNRSTTVYGKESQRRFDPLPQSLHSALQWITSEKPSCSYFRVSKRDEKKRSSREIAIAAEWRRERRREQRIENFDGVLEDGEKHGLKFRSPSRRYPYPSRQLAMHSVPQASSTATKPIFSFTTRRQALSIE</sequence>
<keyword evidence="2" id="KW-1185">Reference proteome</keyword>
<dbReference type="AlphaFoldDB" id="A0A067Q1L0"/>
<name>A0A067Q1L0_9AGAM</name>
<proteinExistence type="predicted"/>
<dbReference type="InParanoid" id="A0A067Q1L0"/>
<evidence type="ECO:0000313" key="1">
    <source>
        <dbReference type="EMBL" id="KDQ60040.1"/>
    </source>
</evidence>
<protein>
    <submittedName>
        <fullName evidence="1">Uncharacterized protein</fullName>
    </submittedName>
</protein>
<reference evidence="2" key="1">
    <citation type="journal article" date="2014" name="Proc. Natl. Acad. Sci. U.S.A.">
        <title>Extensive sampling of basidiomycete genomes demonstrates inadequacy of the white-rot/brown-rot paradigm for wood decay fungi.</title>
        <authorList>
            <person name="Riley R."/>
            <person name="Salamov A.A."/>
            <person name="Brown D.W."/>
            <person name="Nagy L.G."/>
            <person name="Floudas D."/>
            <person name="Held B.W."/>
            <person name="Levasseur A."/>
            <person name="Lombard V."/>
            <person name="Morin E."/>
            <person name="Otillar R."/>
            <person name="Lindquist E.A."/>
            <person name="Sun H."/>
            <person name="LaButti K.M."/>
            <person name="Schmutz J."/>
            <person name="Jabbour D."/>
            <person name="Luo H."/>
            <person name="Baker S.E."/>
            <person name="Pisabarro A.G."/>
            <person name="Walton J.D."/>
            <person name="Blanchette R.A."/>
            <person name="Henrissat B."/>
            <person name="Martin F."/>
            <person name="Cullen D."/>
            <person name="Hibbett D.S."/>
            <person name="Grigoriev I.V."/>
        </authorList>
    </citation>
    <scope>NUCLEOTIDE SEQUENCE [LARGE SCALE GENOMIC DNA]</scope>
    <source>
        <strain evidence="2">MUCL 33604</strain>
    </source>
</reference>